<keyword evidence="2" id="KW-0238">DNA-binding</keyword>
<dbReference type="PROSITE" id="PS01117">
    <property type="entry name" value="HTH_MARR_1"/>
    <property type="match status" value="1"/>
</dbReference>
<keyword evidence="1" id="KW-0805">Transcription regulation</keyword>
<dbReference type="PANTHER" id="PTHR42756">
    <property type="entry name" value="TRANSCRIPTIONAL REGULATOR, MARR"/>
    <property type="match status" value="1"/>
</dbReference>
<evidence type="ECO:0000256" key="1">
    <source>
        <dbReference type="ARBA" id="ARBA00023015"/>
    </source>
</evidence>
<name>A0A212JDZ6_9BACT</name>
<proteinExistence type="predicted"/>
<feature type="domain" description="HTH marR-type" evidence="4">
    <location>
        <begin position="1"/>
        <end position="146"/>
    </location>
</feature>
<reference evidence="5" key="1">
    <citation type="submission" date="2016-04" db="EMBL/GenBank/DDBJ databases">
        <authorList>
            <person name="Evans L.H."/>
            <person name="Alamgir A."/>
            <person name="Owens N."/>
            <person name="Weber N.D."/>
            <person name="Virtaneva K."/>
            <person name="Barbian K."/>
            <person name="Babar A."/>
            <person name="Rosenke K."/>
        </authorList>
    </citation>
    <scope>NUCLEOTIDE SEQUENCE</scope>
    <source>
        <strain evidence="5">92-2</strain>
    </source>
</reference>
<dbReference type="InterPro" id="IPR023187">
    <property type="entry name" value="Tscrpt_reg_MarR-type_CS"/>
</dbReference>
<dbReference type="PRINTS" id="PR00598">
    <property type="entry name" value="HTHMARR"/>
</dbReference>
<gene>
    <name evidence="5" type="ORF">KM92DES2_10955</name>
</gene>
<dbReference type="InterPro" id="IPR036388">
    <property type="entry name" value="WH-like_DNA-bd_sf"/>
</dbReference>
<protein>
    <submittedName>
        <fullName evidence="5">MarR family transcriptional regulator</fullName>
    </submittedName>
</protein>
<evidence type="ECO:0000259" key="4">
    <source>
        <dbReference type="PROSITE" id="PS50995"/>
    </source>
</evidence>
<dbReference type="GO" id="GO:0003677">
    <property type="term" value="F:DNA binding"/>
    <property type="evidence" value="ECO:0007669"/>
    <property type="project" value="UniProtKB-KW"/>
</dbReference>
<dbReference type="AlphaFoldDB" id="A0A212JDZ6"/>
<organism evidence="5">
    <name type="scientific">uncultured Desulfovibrio sp</name>
    <dbReference type="NCBI Taxonomy" id="167968"/>
    <lineage>
        <taxon>Bacteria</taxon>
        <taxon>Pseudomonadati</taxon>
        <taxon>Thermodesulfobacteriota</taxon>
        <taxon>Desulfovibrionia</taxon>
        <taxon>Desulfovibrionales</taxon>
        <taxon>Desulfovibrionaceae</taxon>
        <taxon>Desulfovibrio</taxon>
        <taxon>environmental samples</taxon>
    </lineage>
</organism>
<dbReference type="Pfam" id="PF12802">
    <property type="entry name" value="MarR_2"/>
    <property type="match status" value="1"/>
</dbReference>
<dbReference type="EMBL" id="FLUP01000001">
    <property type="protein sequence ID" value="SBV97673.1"/>
    <property type="molecule type" value="Genomic_DNA"/>
</dbReference>
<dbReference type="RefSeq" id="WP_192112432.1">
    <property type="nucleotide sequence ID" value="NZ_CALHHP010000069.1"/>
</dbReference>
<dbReference type="InterPro" id="IPR036390">
    <property type="entry name" value="WH_DNA-bd_sf"/>
</dbReference>
<dbReference type="PANTHER" id="PTHR42756:SF1">
    <property type="entry name" value="TRANSCRIPTIONAL REPRESSOR OF EMRAB OPERON"/>
    <property type="match status" value="1"/>
</dbReference>
<dbReference type="InterPro" id="IPR000835">
    <property type="entry name" value="HTH_MarR-typ"/>
</dbReference>
<dbReference type="Gene3D" id="1.10.10.10">
    <property type="entry name" value="Winged helix-like DNA-binding domain superfamily/Winged helix DNA-binding domain"/>
    <property type="match status" value="1"/>
</dbReference>
<evidence type="ECO:0000256" key="3">
    <source>
        <dbReference type="ARBA" id="ARBA00023163"/>
    </source>
</evidence>
<keyword evidence="3" id="KW-0804">Transcription</keyword>
<dbReference type="GO" id="GO:0003700">
    <property type="term" value="F:DNA-binding transcription factor activity"/>
    <property type="evidence" value="ECO:0007669"/>
    <property type="project" value="InterPro"/>
</dbReference>
<sequence>MSYHRYTFDNYSPKRNPLRSIIDIASAIKVVGGRRVADLGITFAQWIVLIRIGSKVGSTAAELCRAIEYDSGSMTRMLDRLEKAGLIYRERSSEDRRVVNLHLTKEGQDLYPRLTPVAISNHNQSLKGFTSDEVETLMGFLDRIVANLKIAE</sequence>
<accession>A0A212JDZ6</accession>
<dbReference type="PROSITE" id="PS50995">
    <property type="entry name" value="HTH_MARR_2"/>
    <property type="match status" value="1"/>
</dbReference>
<evidence type="ECO:0000256" key="2">
    <source>
        <dbReference type="ARBA" id="ARBA00023125"/>
    </source>
</evidence>
<dbReference type="SMART" id="SM00347">
    <property type="entry name" value="HTH_MARR"/>
    <property type="match status" value="1"/>
</dbReference>
<dbReference type="SUPFAM" id="SSF46785">
    <property type="entry name" value="Winged helix' DNA-binding domain"/>
    <property type="match status" value="1"/>
</dbReference>
<evidence type="ECO:0000313" key="5">
    <source>
        <dbReference type="EMBL" id="SBV97673.1"/>
    </source>
</evidence>